<evidence type="ECO:0000313" key="2">
    <source>
        <dbReference type="EMBL" id="KAK3197188.1"/>
    </source>
</evidence>
<proteinExistence type="predicted"/>
<sequence length="223" mass="26259">MCLVKVKQEEEVVVPYRVARDRSPRRREREVRRVSRVSQEYVRDSPRTSYVSAPVPRPSYPTIPPPQPVPVFVEPPPIHVPVAPPPPPSMSHHSAHHSAHYVEVSPARSSRSSVSSSDMDRSEYVVRERQYRRREHSPASSSPRYEHFRYVEPAPSESDHYDRHDRYDRRRSRSRQRERSMSRGHADFHGRGSRDYGGGERITRERITISERDRDGRRSEYRR</sequence>
<dbReference type="AlphaFoldDB" id="A0AAN6RC49"/>
<reference evidence="2 3" key="1">
    <citation type="submission" date="2021-02" db="EMBL/GenBank/DDBJ databases">
        <title>Genome assembly of Pseudopithomyces chartarum.</title>
        <authorList>
            <person name="Jauregui R."/>
            <person name="Singh J."/>
            <person name="Voisey C."/>
        </authorList>
    </citation>
    <scope>NUCLEOTIDE SEQUENCE [LARGE SCALE GENOMIC DNA]</scope>
    <source>
        <strain evidence="2 3">AGR01</strain>
    </source>
</reference>
<gene>
    <name evidence="2" type="ORF">GRF29_1536g973114</name>
</gene>
<dbReference type="EMBL" id="WVTA01000021">
    <property type="protein sequence ID" value="KAK3197188.1"/>
    <property type="molecule type" value="Genomic_DNA"/>
</dbReference>
<dbReference type="Proteomes" id="UP001280581">
    <property type="component" value="Unassembled WGS sequence"/>
</dbReference>
<feature type="compositionally biased region" description="Basic and acidic residues" evidence="1">
    <location>
        <begin position="157"/>
        <end position="168"/>
    </location>
</feature>
<evidence type="ECO:0000313" key="3">
    <source>
        <dbReference type="Proteomes" id="UP001280581"/>
    </source>
</evidence>
<accession>A0AAN6RC49</accession>
<feature type="compositionally biased region" description="Low complexity" evidence="1">
    <location>
        <begin position="101"/>
        <end position="117"/>
    </location>
</feature>
<feature type="region of interest" description="Disordered" evidence="1">
    <location>
        <begin position="20"/>
        <end position="223"/>
    </location>
</feature>
<evidence type="ECO:0000256" key="1">
    <source>
        <dbReference type="SAM" id="MobiDB-lite"/>
    </source>
</evidence>
<feature type="compositionally biased region" description="Pro residues" evidence="1">
    <location>
        <begin position="55"/>
        <end position="89"/>
    </location>
</feature>
<name>A0AAN6RC49_9PLEO</name>
<comment type="caution">
    <text evidence="2">The sequence shown here is derived from an EMBL/GenBank/DDBJ whole genome shotgun (WGS) entry which is preliminary data.</text>
</comment>
<feature type="compositionally biased region" description="Basic and acidic residues" evidence="1">
    <location>
        <begin position="118"/>
        <end position="129"/>
    </location>
</feature>
<protein>
    <submittedName>
        <fullName evidence="2">Uncharacterized protein</fullName>
    </submittedName>
</protein>
<feature type="compositionally biased region" description="Basic and acidic residues" evidence="1">
    <location>
        <begin position="175"/>
        <end position="223"/>
    </location>
</feature>
<keyword evidence="3" id="KW-1185">Reference proteome</keyword>
<organism evidence="2 3">
    <name type="scientific">Pseudopithomyces chartarum</name>
    <dbReference type="NCBI Taxonomy" id="1892770"/>
    <lineage>
        <taxon>Eukaryota</taxon>
        <taxon>Fungi</taxon>
        <taxon>Dikarya</taxon>
        <taxon>Ascomycota</taxon>
        <taxon>Pezizomycotina</taxon>
        <taxon>Dothideomycetes</taxon>
        <taxon>Pleosporomycetidae</taxon>
        <taxon>Pleosporales</taxon>
        <taxon>Massarineae</taxon>
        <taxon>Didymosphaeriaceae</taxon>
        <taxon>Pseudopithomyces</taxon>
    </lineage>
</organism>
<feature type="compositionally biased region" description="Basic and acidic residues" evidence="1">
    <location>
        <begin position="20"/>
        <end position="33"/>
    </location>
</feature>